<dbReference type="EMBL" id="JARO02005946">
    <property type="protein sequence ID" value="KPP65978.1"/>
    <property type="molecule type" value="Genomic_DNA"/>
</dbReference>
<protein>
    <recommendedName>
        <fullName evidence="3">SWIM-type zinc finger 7 associated protein 1</fullName>
    </recommendedName>
</protein>
<evidence type="ECO:0008006" key="3">
    <source>
        <dbReference type="Google" id="ProtNLM"/>
    </source>
</evidence>
<dbReference type="PANTHER" id="PTHR28653">
    <property type="match status" value="1"/>
</dbReference>
<reference evidence="1 2" key="1">
    <citation type="submission" date="2015-08" db="EMBL/GenBank/DDBJ databases">
        <title>The genome of the Asian arowana (Scleropages formosus).</title>
        <authorList>
            <person name="Tan M.H."/>
            <person name="Gan H.M."/>
            <person name="Croft L.J."/>
            <person name="Austin C.M."/>
        </authorList>
    </citation>
    <scope>NUCLEOTIDE SEQUENCE [LARGE SCALE GENOMIC DNA]</scope>
    <source>
        <strain evidence="1">Aro1</strain>
    </source>
</reference>
<accession>A0A0P7YGH3</accession>
<dbReference type="STRING" id="113540.ENSSFOP00015022633"/>
<evidence type="ECO:0000313" key="1">
    <source>
        <dbReference type="EMBL" id="KPP65978.1"/>
    </source>
</evidence>
<organism evidence="1 2">
    <name type="scientific">Scleropages formosus</name>
    <name type="common">Asian bonytongue</name>
    <name type="synonym">Osteoglossum formosum</name>
    <dbReference type="NCBI Taxonomy" id="113540"/>
    <lineage>
        <taxon>Eukaryota</taxon>
        <taxon>Metazoa</taxon>
        <taxon>Chordata</taxon>
        <taxon>Craniata</taxon>
        <taxon>Vertebrata</taxon>
        <taxon>Euteleostomi</taxon>
        <taxon>Actinopterygii</taxon>
        <taxon>Neopterygii</taxon>
        <taxon>Teleostei</taxon>
        <taxon>Osteoglossocephala</taxon>
        <taxon>Osteoglossomorpha</taxon>
        <taxon>Osteoglossiformes</taxon>
        <taxon>Osteoglossidae</taxon>
        <taxon>Scleropages</taxon>
    </lineage>
</organism>
<dbReference type="AlphaFoldDB" id="A0A0P7YGH3"/>
<name>A0A0P7YGH3_SCLFO</name>
<evidence type="ECO:0000313" key="2">
    <source>
        <dbReference type="Proteomes" id="UP000034805"/>
    </source>
</evidence>
<dbReference type="GO" id="GO:0097196">
    <property type="term" value="C:Shu complex"/>
    <property type="evidence" value="ECO:0007669"/>
    <property type="project" value="TreeGrafter"/>
</dbReference>
<proteinExistence type="predicted"/>
<dbReference type="Proteomes" id="UP000034805">
    <property type="component" value="Unassembled WGS sequence"/>
</dbReference>
<comment type="caution">
    <text evidence="1">The sequence shown here is derived from an EMBL/GenBank/DDBJ whole genome shotgun (WGS) entry which is preliminary data.</text>
</comment>
<dbReference type="GO" id="GO:0003697">
    <property type="term" value="F:single-stranded DNA binding"/>
    <property type="evidence" value="ECO:0007669"/>
    <property type="project" value="TreeGrafter"/>
</dbReference>
<gene>
    <name evidence="1" type="ORF">Z043_115566</name>
</gene>
<dbReference type="PANTHER" id="PTHR28653:SF1">
    <property type="entry name" value="ATPASE SWSAP1"/>
    <property type="match status" value="1"/>
</dbReference>
<dbReference type="GO" id="GO:0000724">
    <property type="term" value="P:double-strand break repair via homologous recombination"/>
    <property type="evidence" value="ECO:0007669"/>
    <property type="project" value="TreeGrafter"/>
</dbReference>
<sequence>MAHVLALALQQRSRQSQCVRPSPVPRAASSCVVTGARCSPKTPLMFLAAITATSELGLKVLFLSPSPVPSLPGPVQEALAKLSPEALKKMQFRYPGSLEELLHEVASLHESPSRGASPPSLVILDRMEHYLRPGRDGMLQQDRAAAAHISALLLDTAAFLTQKLEERGEAALSCQVIVAFDPEWEGRTSGDLTTADPILTIVDRYFPLRCTLSQDERCAPLQAAAKTEEVWQICFSRLGVTTPCSTNTEDSGLGQLWRLVVCQDGAMNFSVVSS</sequence>